<reference evidence="2 3" key="1">
    <citation type="submission" date="2019-08" db="EMBL/GenBank/DDBJ databases">
        <title>Genome of Aequorivita antarctica SW49 (type strain).</title>
        <authorList>
            <person name="Bowman J.P."/>
        </authorList>
    </citation>
    <scope>NUCLEOTIDE SEQUENCE [LARGE SCALE GENOMIC DNA]</scope>
    <source>
        <strain evidence="2 3">SW49</strain>
    </source>
</reference>
<dbReference type="SUPFAM" id="SSF52266">
    <property type="entry name" value="SGNH hydrolase"/>
    <property type="match status" value="1"/>
</dbReference>
<proteinExistence type="predicted"/>
<dbReference type="EMBL" id="VORT01000001">
    <property type="protein sequence ID" value="TXD74773.1"/>
    <property type="molecule type" value="Genomic_DNA"/>
</dbReference>
<dbReference type="InterPro" id="IPR036514">
    <property type="entry name" value="SGNH_hydro_sf"/>
</dbReference>
<dbReference type="GO" id="GO:0016788">
    <property type="term" value="F:hydrolase activity, acting on ester bonds"/>
    <property type="evidence" value="ECO:0007669"/>
    <property type="project" value="InterPro"/>
</dbReference>
<accession>A0A5C6Z4G9</accession>
<dbReference type="Proteomes" id="UP000321497">
    <property type="component" value="Unassembled WGS sequence"/>
</dbReference>
<keyword evidence="3" id="KW-1185">Reference proteome</keyword>
<organism evidence="2 3">
    <name type="scientific">Aequorivita antarctica</name>
    <dbReference type="NCBI Taxonomy" id="153266"/>
    <lineage>
        <taxon>Bacteria</taxon>
        <taxon>Pseudomonadati</taxon>
        <taxon>Bacteroidota</taxon>
        <taxon>Flavobacteriia</taxon>
        <taxon>Flavobacteriales</taxon>
        <taxon>Flavobacteriaceae</taxon>
        <taxon>Aequorivita</taxon>
    </lineage>
</organism>
<keyword evidence="1" id="KW-0812">Transmembrane</keyword>
<name>A0A5C6Z4G9_9FLAO</name>
<comment type="caution">
    <text evidence="2">The sequence shown here is derived from an EMBL/GenBank/DDBJ whole genome shotgun (WGS) entry which is preliminary data.</text>
</comment>
<dbReference type="AlphaFoldDB" id="A0A5C6Z4G9"/>
<keyword evidence="1" id="KW-1133">Transmembrane helix</keyword>
<gene>
    <name evidence="2" type="ORF">ESU54_00855</name>
</gene>
<evidence type="ECO:0008006" key="4">
    <source>
        <dbReference type="Google" id="ProtNLM"/>
    </source>
</evidence>
<protein>
    <recommendedName>
        <fullName evidence="4">SGNH hydrolase-type esterase domain-containing protein</fullName>
    </recommendedName>
</protein>
<sequence>MPPHIAIVIIWGALLGYLIFNFIGKANVNFVQFNYDWDASEVIGTFGAVEIDSIANDYISIKNNFQPPRSFDSNNTFLLKNNQESYFRASEILSDSSKIVFSGVKWINQIPNKTSKQNSIEIIDLPLIQPKGKTTLTIGDSQIIWREARELRKNLLRKKKLFFVGSQTDAYGYPYEGGTFNTSSDILIKSLNAPSAAYYILFFGAQDKRMDKQLLNKNICDILESLQNKPKTEKIFVITLPPSSNPTFDAYNNLFNKRLQECVAQFKNAQIVDLHNFLIDKKDYLSEDEVHLNTKGYLYLNKLLTQEIP</sequence>
<keyword evidence="1" id="KW-0472">Membrane</keyword>
<dbReference type="InterPro" id="IPR001087">
    <property type="entry name" value="GDSL"/>
</dbReference>
<dbReference type="Pfam" id="PF00657">
    <property type="entry name" value="Lipase_GDSL"/>
    <property type="match status" value="1"/>
</dbReference>
<evidence type="ECO:0000313" key="3">
    <source>
        <dbReference type="Proteomes" id="UP000321497"/>
    </source>
</evidence>
<evidence type="ECO:0000256" key="1">
    <source>
        <dbReference type="SAM" id="Phobius"/>
    </source>
</evidence>
<feature type="transmembrane region" description="Helical" evidence="1">
    <location>
        <begin position="6"/>
        <end position="24"/>
    </location>
</feature>
<evidence type="ECO:0000313" key="2">
    <source>
        <dbReference type="EMBL" id="TXD74773.1"/>
    </source>
</evidence>
<dbReference type="Gene3D" id="3.40.50.1110">
    <property type="entry name" value="SGNH hydrolase"/>
    <property type="match status" value="1"/>
</dbReference>